<evidence type="ECO:0000259" key="2">
    <source>
        <dbReference type="Pfam" id="PF00561"/>
    </source>
</evidence>
<dbReference type="InterPro" id="IPR000639">
    <property type="entry name" value="Epox_hydrolase-like"/>
</dbReference>
<dbReference type="InterPro" id="IPR050266">
    <property type="entry name" value="AB_hydrolase_sf"/>
</dbReference>
<dbReference type="Proteomes" id="UP000663903">
    <property type="component" value="Chromosome"/>
</dbReference>
<dbReference type="InterPro" id="IPR029058">
    <property type="entry name" value="AB_hydrolase_fold"/>
</dbReference>
<dbReference type="EMBL" id="CP071796">
    <property type="protein sequence ID" value="QTD45684.1"/>
    <property type="molecule type" value="Genomic_DNA"/>
</dbReference>
<dbReference type="GO" id="GO:0016020">
    <property type="term" value="C:membrane"/>
    <property type="evidence" value="ECO:0007669"/>
    <property type="project" value="TreeGrafter"/>
</dbReference>
<dbReference type="RefSeq" id="WP_208009432.1">
    <property type="nucleotide sequence ID" value="NZ_CP071796.1"/>
</dbReference>
<dbReference type="PRINTS" id="PR00412">
    <property type="entry name" value="EPOXHYDRLASE"/>
</dbReference>
<keyword evidence="1 3" id="KW-0378">Hydrolase</keyword>
<dbReference type="PRINTS" id="PR00111">
    <property type="entry name" value="ABHYDROLASE"/>
</dbReference>
<dbReference type="AlphaFoldDB" id="A0A975CHH9"/>
<name>A0A975CHH9_9BURK</name>
<gene>
    <name evidence="3" type="ORF">J1M35_01800</name>
</gene>
<protein>
    <submittedName>
        <fullName evidence="3">Alpha/beta fold hydrolase</fullName>
    </submittedName>
</protein>
<reference evidence="3" key="1">
    <citation type="submission" date="2021-03" db="EMBL/GenBank/DDBJ databases">
        <title>Ottowia sp. 27C isolated from the cloaca of a Giant Asian pond turtle (Heosemys grandis).</title>
        <authorList>
            <person name="Spergser J."/>
            <person name="Busse H.-J."/>
        </authorList>
    </citation>
    <scope>NUCLEOTIDE SEQUENCE</scope>
    <source>
        <strain evidence="3">27C</strain>
    </source>
</reference>
<organism evidence="3 4">
    <name type="scientific">Ottowia testudinis</name>
    <dbReference type="NCBI Taxonomy" id="2816950"/>
    <lineage>
        <taxon>Bacteria</taxon>
        <taxon>Pseudomonadati</taxon>
        <taxon>Pseudomonadota</taxon>
        <taxon>Betaproteobacteria</taxon>
        <taxon>Burkholderiales</taxon>
        <taxon>Comamonadaceae</taxon>
        <taxon>Ottowia</taxon>
    </lineage>
</organism>
<dbReference type="Pfam" id="PF00561">
    <property type="entry name" value="Abhydrolase_1"/>
    <property type="match status" value="1"/>
</dbReference>
<dbReference type="PANTHER" id="PTHR43798:SF31">
    <property type="entry name" value="AB HYDROLASE SUPERFAMILY PROTEIN YCLE"/>
    <property type="match status" value="1"/>
</dbReference>
<dbReference type="GO" id="GO:0016787">
    <property type="term" value="F:hydrolase activity"/>
    <property type="evidence" value="ECO:0007669"/>
    <property type="project" value="UniProtKB-KW"/>
</dbReference>
<feature type="domain" description="AB hydrolase-1" evidence="2">
    <location>
        <begin position="13"/>
        <end position="244"/>
    </location>
</feature>
<dbReference type="KEGG" id="otd:J1M35_01800"/>
<dbReference type="InterPro" id="IPR000073">
    <property type="entry name" value="AB_hydrolase_1"/>
</dbReference>
<dbReference type="SUPFAM" id="SSF53474">
    <property type="entry name" value="alpha/beta-Hydrolases"/>
    <property type="match status" value="1"/>
</dbReference>
<sequence length="263" mass="27417">MRLPTYTMLGHGPVVLMLHGAGGGFRSFAPQVETLASLGFRAVAWNMPGYGQSAPIEPYGFKGLAESAIALIESLAPVTGGAPLALLGQGMGAMVAQEVVLRRPDLIGQLVLVTTAAAVLPGDGYSRHAEQGLAWLEQGQSMDAIAGNLLPQLCGPGALPAGVQLAAHCQAQVPAATWRRALQALASFDRRAALGLIHVPALLVAGQHDPVTPPASMQAMAAAITGAQCVTVPHSGHLPHLERPEEFDTLLLGFLRHARAWLH</sequence>
<dbReference type="PANTHER" id="PTHR43798">
    <property type="entry name" value="MONOACYLGLYCEROL LIPASE"/>
    <property type="match status" value="1"/>
</dbReference>
<evidence type="ECO:0000313" key="4">
    <source>
        <dbReference type="Proteomes" id="UP000663903"/>
    </source>
</evidence>
<dbReference type="Gene3D" id="3.40.50.1820">
    <property type="entry name" value="alpha/beta hydrolase"/>
    <property type="match status" value="1"/>
</dbReference>
<keyword evidence="4" id="KW-1185">Reference proteome</keyword>
<accession>A0A975CHH9</accession>
<evidence type="ECO:0000256" key="1">
    <source>
        <dbReference type="ARBA" id="ARBA00022801"/>
    </source>
</evidence>
<proteinExistence type="predicted"/>
<evidence type="ECO:0000313" key="3">
    <source>
        <dbReference type="EMBL" id="QTD45684.1"/>
    </source>
</evidence>